<sequence length="127" mass="14834">MEIMEGKVYLAIKSNNNRKTAAETPIDSCIGAMIDLNGEMSLALRSPFGLTKNKKDKNKYVSFDLYIYRNFLDEIPIDITVKIDKKNDVISKNHEHPKDDFCLRKKKKKKKKKGEEIIFIVKRRKKK</sequence>
<comment type="caution">
    <text evidence="1">The sequence shown here is derived from an EMBL/GenBank/DDBJ whole genome shotgun (WGS) entry which is preliminary data.</text>
</comment>
<dbReference type="AlphaFoldDB" id="X6N8W4"/>
<reference evidence="1 2" key="1">
    <citation type="journal article" date="2013" name="Curr. Biol.">
        <title>The Genome of the Foraminiferan Reticulomyxa filosa.</title>
        <authorList>
            <person name="Glockner G."/>
            <person name="Hulsmann N."/>
            <person name="Schleicher M."/>
            <person name="Noegel A.A."/>
            <person name="Eichinger L."/>
            <person name="Gallinger C."/>
            <person name="Pawlowski J."/>
            <person name="Sierra R."/>
            <person name="Euteneuer U."/>
            <person name="Pillet L."/>
            <person name="Moustafa A."/>
            <person name="Platzer M."/>
            <person name="Groth M."/>
            <person name="Szafranski K."/>
            <person name="Schliwa M."/>
        </authorList>
    </citation>
    <scope>NUCLEOTIDE SEQUENCE [LARGE SCALE GENOMIC DNA]</scope>
</reference>
<dbReference type="Proteomes" id="UP000023152">
    <property type="component" value="Unassembled WGS sequence"/>
</dbReference>
<evidence type="ECO:0000313" key="2">
    <source>
        <dbReference type="Proteomes" id="UP000023152"/>
    </source>
</evidence>
<accession>X6N8W4</accession>
<gene>
    <name evidence="1" type="ORF">RFI_15000</name>
</gene>
<dbReference type="EMBL" id="ASPP01010948">
    <property type="protein sequence ID" value="ETO22199.1"/>
    <property type="molecule type" value="Genomic_DNA"/>
</dbReference>
<evidence type="ECO:0000313" key="1">
    <source>
        <dbReference type="EMBL" id="ETO22199.1"/>
    </source>
</evidence>
<proteinExistence type="predicted"/>
<keyword evidence="2" id="KW-1185">Reference proteome</keyword>
<organism evidence="1 2">
    <name type="scientific">Reticulomyxa filosa</name>
    <dbReference type="NCBI Taxonomy" id="46433"/>
    <lineage>
        <taxon>Eukaryota</taxon>
        <taxon>Sar</taxon>
        <taxon>Rhizaria</taxon>
        <taxon>Retaria</taxon>
        <taxon>Foraminifera</taxon>
        <taxon>Monothalamids</taxon>
        <taxon>Reticulomyxidae</taxon>
        <taxon>Reticulomyxa</taxon>
    </lineage>
</organism>
<protein>
    <submittedName>
        <fullName evidence="1">Uncharacterized protein</fullName>
    </submittedName>
</protein>
<name>X6N8W4_RETFI</name>